<sequence>MSEAKKIDDSDDDFIVEIVDDTPDKDRGKVVAPEVTENDDDITINDDEIANYREEWKKRLKELSFKSHSERRAKELAAQERDHAIQLSRHLAEENRKYRELAGNTEQFAANQAKARAESEIGATKRLMKEAFEAGDTDKYLDHQEQFQRLVNEHERYANYKPEILPQPNYEIPQARPQPDAKAVTWANHNSWFEGQNELEKEMTGYAYAVSDVLIREQKMDPRSDKYYEEISKRVSRRFPEYFQKPEPEIDATVRVASVVAPAIRSNKASRTVRLTPSQVSLAKRFGLTPEQYVTQYLKDYGHG</sequence>
<dbReference type="EMBL" id="LR797379">
    <property type="protein sequence ID" value="CAB4211650.1"/>
    <property type="molecule type" value="Genomic_DNA"/>
</dbReference>
<organism evidence="3">
    <name type="scientific">uncultured Caudovirales phage</name>
    <dbReference type="NCBI Taxonomy" id="2100421"/>
    <lineage>
        <taxon>Viruses</taxon>
        <taxon>Duplodnaviria</taxon>
        <taxon>Heunggongvirae</taxon>
        <taxon>Uroviricota</taxon>
        <taxon>Caudoviricetes</taxon>
        <taxon>Peduoviridae</taxon>
        <taxon>Maltschvirus</taxon>
        <taxon>Maltschvirus maltsch</taxon>
    </lineage>
</organism>
<evidence type="ECO:0000313" key="1">
    <source>
        <dbReference type="EMBL" id="CAB4169509.1"/>
    </source>
</evidence>
<dbReference type="EMBL" id="LR797245">
    <property type="protein sequence ID" value="CAB4195640.1"/>
    <property type="molecule type" value="Genomic_DNA"/>
</dbReference>
<name>A0A6J5RDR3_9CAUD</name>
<dbReference type="EMBL" id="LR796842">
    <property type="protein sequence ID" value="CAB4169509.1"/>
    <property type="molecule type" value="Genomic_DNA"/>
</dbReference>
<dbReference type="EMBL" id="LR797017">
    <property type="protein sequence ID" value="CAB4181722.1"/>
    <property type="molecule type" value="Genomic_DNA"/>
</dbReference>
<gene>
    <name evidence="2" type="ORF">UFOVP1070_60</name>
    <name evidence="3" type="ORF">UFOVP1302_24</name>
    <name evidence="4" type="ORF">UFOVP1416_8</name>
    <name evidence="1" type="ORF">UFOVP895_27</name>
</gene>
<accession>A0A6J5RDR3</accession>
<evidence type="ECO:0000313" key="4">
    <source>
        <dbReference type="EMBL" id="CAB4211650.1"/>
    </source>
</evidence>
<protein>
    <submittedName>
        <fullName evidence="3">Uncharacterized protein</fullName>
    </submittedName>
</protein>
<proteinExistence type="predicted"/>
<reference evidence="3" key="1">
    <citation type="submission" date="2020-05" db="EMBL/GenBank/DDBJ databases">
        <authorList>
            <person name="Chiriac C."/>
            <person name="Salcher M."/>
            <person name="Ghai R."/>
            <person name="Kavagutti S V."/>
        </authorList>
    </citation>
    <scope>NUCLEOTIDE SEQUENCE</scope>
</reference>
<evidence type="ECO:0000313" key="2">
    <source>
        <dbReference type="EMBL" id="CAB4181722.1"/>
    </source>
</evidence>
<evidence type="ECO:0000313" key="3">
    <source>
        <dbReference type="EMBL" id="CAB4195640.1"/>
    </source>
</evidence>